<name>A0A8D5ZJN7_9CREN</name>
<dbReference type="EMBL" id="AP024597">
    <property type="protein sequence ID" value="BCU70816.1"/>
    <property type="molecule type" value="Genomic_DNA"/>
</dbReference>
<reference evidence="1 2" key="1">
    <citation type="submission" date="2021-04" db="EMBL/GenBank/DDBJ databases">
        <title>Complete genome sequence of Stygiolobus sp. KN-1.</title>
        <authorList>
            <person name="Nakamura K."/>
            <person name="Sakai H."/>
            <person name="Kurosawa N."/>
        </authorList>
    </citation>
    <scope>NUCLEOTIDE SEQUENCE [LARGE SCALE GENOMIC DNA]</scope>
    <source>
        <strain evidence="1 2">KN-1</strain>
    </source>
</reference>
<dbReference type="AlphaFoldDB" id="A0A8D5ZJN7"/>
<dbReference type="KEGG" id="csty:KN1_21130"/>
<gene>
    <name evidence="1" type="ORF">KN1_21130</name>
</gene>
<organism evidence="1 2">
    <name type="scientific">Stygiolobus caldivivus</name>
    <dbReference type="NCBI Taxonomy" id="2824673"/>
    <lineage>
        <taxon>Archaea</taxon>
        <taxon>Thermoproteota</taxon>
        <taxon>Thermoprotei</taxon>
        <taxon>Sulfolobales</taxon>
        <taxon>Sulfolobaceae</taxon>
        <taxon>Stygiolobus</taxon>
    </lineage>
</organism>
<dbReference type="CDD" id="cd22234">
    <property type="entry name" value="RHH_MobB-like"/>
    <property type="match status" value="1"/>
</dbReference>
<accession>A0A8D5ZJN7</accession>
<evidence type="ECO:0000313" key="1">
    <source>
        <dbReference type="EMBL" id="BCU70816.1"/>
    </source>
</evidence>
<evidence type="ECO:0000313" key="2">
    <source>
        <dbReference type="Proteomes" id="UP000825123"/>
    </source>
</evidence>
<protein>
    <submittedName>
        <fullName evidence="1">CopG family transcriptional regulator</fullName>
    </submittedName>
</protein>
<dbReference type="Proteomes" id="UP000825123">
    <property type="component" value="Chromosome"/>
</dbReference>
<dbReference type="RefSeq" id="WP_225905655.1">
    <property type="nucleotide sequence ID" value="NZ_AP024597.1"/>
</dbReference>
<proteinExistence type="predicted"/>
<keyword evidence="2" id="KW-1185">Reference proteome</keyword>
<dbReference type="GeneID" id="66163846"/>
<sequence length="50" mass="5572">MSSKTMAFVRLKEEDKAVIKKIAEYYDVSESDAVKIAVKHLAKELGLLSS</sequence>